<feature type="compositionally biased region" description="Acidic residues" evidence="1">
    <location>
        <begin position="7"/>
        <end position="16"/>
    </location>
</feature>
<feature type="region of interest" description="Disordered" evidence="1">
    <location>
        <begin position="175"/>
        <end position="325"/>
    </location>
</feature>
<accession>A0A0G4E8R7</accession>
<feature type="compositionally biased region" description="Basic residues" evidence="1">
    <location>
        <begin position="312"/>
        <end position="325"/>
    </location>
</feature>
<reference evidence="2 3" key="1">
    <citation type="submission" date="2014-11" db="EMBL/GenBank/DDBJ databases">
        <authorList>
            <person name="Zhu J."/>
            <person name="Qi W."/>
            <person name="Song R."/>
        </authorList>
    </citation>
    <scope>NUCLEOTIDE SEQUENCE [LARGE SCALE GENOMIC DNA]</scope>
</reference>
<evidence type="ECO:0000313" key="3">
    <source>
        <dbReference type="Proteomes" id="UP000041254"/>
    </source>
</evidence>
<feature type="compositionally biased region" description="Basic and acidic residues" evidence="1">
    <location>
        <begin position="175"/>
        <end position="184"/>
    </location>
</feature>
<dbReference type="VEuPathDB" id="CryptoDB:Vbra_6658"/>
<keyword evidence="3" id="KW-1185">Reference proteome</keyword>
<feature type="compositionally biased region" description="Basic residues" evidence="1">
    <location>
        <begin position="185"/>
        <end position="194"/>
    </location>
</feature>
<proteinExistence type="predicted"/>
<dbReference type="Proteomes" id="UP000041254">
    <property type="component" value="Unassembled WGS sequence"/>
</dbReference>
<dbReference type="InParanoid" id="A0A0G4E8R7"/>
<evidence type="ECO:0000313" key="2">
    <source>
        <dbReference type="EMBL" id="CEL91581.1"/>
    </source>
</evidence>
<feature type="region of interest" description="Disordered" evidence="1">
    <location>
        <begin position="1"/>
        <end position="27"/>
    </location>
</feature>
<protein>
    <submittedName>
        <fullName evidence="2">Uncharacterized protein</fullName>
    </submittedName>
</protein>
<sequence>MASADPYQDESEEVSDEPSASITPKDEIFMPADLRRRIGSVEGHVAAFQGAFERTFRGLDTSQSEWGTFSGGLVSLGVALTQVLRTIHPDLGGYTIHPVDPMPPSLPPYEQPTTTDEVVRVLNTLPSEERLSQCQKWLRAFREQNPKIDLQNAANCQKLMSHLAGFSQVCDELSKRADTHEKPPAYKKPRVTRRMARDQSANEVKERKELTSMLTSLQTGNGLGLMTESDEEREEARERRRKAAAASQMHRPHAHSAAPDAHAPHPRPSSALPHGAPLARPAMQYHQHQQQQQRAAAPHGLAPRHPMYLQHQHPHRQPPHQPRRG</sequence>
<feature type="compositionally biased region" description="Low complexity" evidence="1">
    <location>
        <begin position="284"/>
        <end position="293"/>
    </location>
</feature>
<gene>
    <name evidence="2" type="ORF">Vbra_6658</name>
</gene>
<evidence type="ECO:0000256" key="1">
    <source>
        <dbReference type="SAM" id="MobiDB-lite"/>
    </source>
</evidence>
<organism evidence="2 3">
    <name type="scientific">Vitrella brassicaformis (strain CCMP3155)</name>
    <dbReference type="NCBI Taxonomy" id="1169540"/>
    <lineage>
        <taxon>Eukaryota</taxon>
        <taxon>Sar</taxon>
        <taxon>Alveolata</taxon>
        <taxon>Colpodellida</taxon>
        <taxon>Vitrellaceae</taxon>
        <taxon>Vitrella</taxon>
    </lineage>
</organism>
<name>A0A0G4E8R7_VITBC</name>
<dbReference type="AlphaFoldDB" id="A0A0G4E8R7"/>
<dbReference type="EMBL" id="CDMY01000004">
    <property type="protein sequence ID" value="CEL91581.1"/>
    <property type="molecule type" value="Genomic_DNA"/>
</dbReference>